<dbReference type="EMBL" id="MSIE01000096">
    <property type="protein sequence ID" value="OLF08292.1"/>
    <property type="molecule type" value="Genomic_DNA"/>
</dbReference>
<feature type="transmembrane region" description="Helical" evidence="2">
    <location>
        <begin position="269"/>
        <end position="292"/>
    </location>
</feature>
<feature type="transmembrane region" description="Helical" evidence="2">
    <location>
        <begin position="609"/>
        <end position="629"/>
    </location>
</feature>
<dbReference type="SUPFAM" id="SSF53448">
    <property type="entry name" value="Nucleotide-diphospho-sugar transferases"/>
    <property type="match status" value="1"/>
</dbReference>
<protein>
    <submittedName>
        <fullName evidence="3">Glycosyltransferase</fullName>
    </submittedName>
</protein>
<dbReference type="InterPro" id="IPR029044">
    <property type="entry name" value="Nucleotide-diphossugar_trans"/>
</dbReference>
<feature type="transmembrane region" description="Helical" evidence="2">
    <location>
        <begin position="739"/>
        <end position="757"/>
    </location>
</feature>
<accession>A0A1Q8C1T2</accession>
<keyword evidence="3" id="KW-0808">Transferase</keyword>
<gene>
    <name evidence="3" type="ORF">BU204_34510</name>
</gene>
<dbReference type="InterPro" id="IPR050834">
    <property type="entry name" value="Glycosyltransf_2"/>
</dbReference>
<feature type="transmembrane region" description="Helical" evidence="2">
    <location>
        <begin position="585"/>
        <end position="602"/>
    </location>
</feature>
<dbReference type="Proteomes" id="UP000185596">
    <property type="component" value="Unassembled WGS sequence"/>
</dbReference>
<comment type="caution">
    <text evidence="3">The sequence shown here is derived from an EMBL/GenBank/DDBJ whole genome shotgun (WGS) entry which is preliminary data.</text>
</comment>
<keyword evidence="2" id="KW-1133">Transmembrane helix</keyword>
<feature type="region of interest" description="Disordered" evidence="1">
    <location>
        <begin position="390"/>
        <end position="412"/>
    </location>
</feature>
<dbReference type="PANTHER" id="PTHR43685">
    <property type="entry name" value="GLYCOSYLTRANSFERASE"/>
    <property type="match status" value="1"/>
</dbReference>
<keyword evidence="4" id="KW-1185">Reference proteome</keyword>
<keyword evidence="2" id="KW-0812">Transmembrane</keyword>
<evidence type="ECO:0000256" key="2">
    <source>
        <dbReference type="SAM" id="Phobius"/>
    </source>
</evidence>
<dbReference type="STRING" id="1912961.BU204_34510"/>
<sequence length="799" mass="83002">MLAVLVCHDGEEWLPTALAALRASAPRPRHVLAVDTGSLDATPRLLSEAARGEDRVLDGVLTRDRTTGFAGAVQDAVSAAIERWGDPGGWIWVLHDDCAPDPACLATLLSAADASPSAGVLGPLALDWDDPRLVVEAGLSTDSAGHRQTGIGPSELDWSRLGRGHQYGQSTEVLAVPSAGMLVRRELWERLGGFDPAIPLLREDIDFGWRVNRTGTIVLCVPAARMRHVRAVETGLRAADARGDGGPHGSVRAMDRAQGLRTFLVNCSWLSFLVGIPRLTVLGLVRALGFALQRRLEECRAELRALGYLLGGRAALREGRTLRRAAVEVRSVRGLFTSRLTRVRNSARAGVAHLVRRRLQADAALGRLPDAADGDAVWLPAEVQLEPAKLPVGPQALPAGAGGRPRRPAGLRRPATSVAVSLALPDLTPARGLRPSPGPRPSPVPRDGSRPPQPDLVLVQVNRARLARQVLLAPPVLLVVGLLALGLLVNAGRLGVDLAGGRLLPVPDLVATWSSYLATWHPVAGGTAAPAPAALAVLGALGALLAPVGGPPAAVAVLVLGDLPLAGLAAYAATRRLPVQRWVRALVAAAYALLPAGTAAVAQGRLDVVVAHILLPPVTAGIVALLGRARTDSSRWLSTAAASAIGLAVLGAFAPLVHLLLVGFALAGFVLVPGRRGDGRRRVTALFVLVLMPLALLLPWPAVLIQHPGVVLQGVGAFVATEPVSLPRLLALAPGGPGGWPWVGLLVGLAVLAGLALRPRRAALPGLALALLGGLAVAVVLRFPAPPLTGGPAREGWPG</sequence>
<feature type="transmembrane region" description="Helical" evidence="2">
    <location>
        <begin position="764"/>
        <end position="785"/>
    </location>
</feature>
<evidence type="ECO:0000313" key="4">
    <source>
        <dbReference type="Proteomes" id="UP000185596"/>
    </source>
</evidence>
<organism evidence="3 4">
    <name type="scientific">Actinophytocola xanthii</name>
    <dbReference type="NCBI Taxonomy" id="1912961"/>
    <lineage>
        <taxon>Bacteria</taxon>
        <taxon>Bacillati</taxon>
        <taxon>Actinomycetota</taxon>
        <taxon>Actinomycetes</taxon>
        <taxon>Pseudonocardiales</taxon>
        <taxon>Pseudonocardiaceae</taxon>
    </lineage>
</organism>
<feature type="non-terminal residue" evidence="3">
    <location>
        <position position="799"/>
    </location>
</feature>
<evidence type="ECO:0000313" key="3">
    <source>
        <dbReference type="EMBL" id="OLF08292.1"/>
    </source>
</evidence>
<dbReference type="GO" id="GO:0016740">
    <property type="term" value="F:transferase activity"/>
    <property type="evidence" value="ECO:0007669"/>
    <property type="project" value="UniProtKB-KW"/>
</dbReference>
<dbReference type="AlphaFoldDB" id="A0A1Q8C1T2"/>
<reference evidence="3 4" key="1">
    <citation type="submission" date="2016-12" db="EMBL/GenBank/DDBJ databases">
        <title>The draft genome sequence of Actinophytocola sp. 11-183.</title>
        <authorList>
            <person name="Wang W."/>
            <person name="Yuan L."/>
        </authorList>
    </citation>
    <scope>NUCLEOTIDE SEQUENCE [LARGE SCALE GENOMIC DNA]</scope>
    <source>
        <strain evidence="3 4">11-183</strain>
    </source>
</reference>
<name>A0A1Q8C1T2_9PSEU</name>
<feature type="transmembrane region" description="Helical" evidence="2">
    <location>
        <begin position="523"/>
        <end position="546"/>
    </location>
</feature>
<proteinExistence type="predicted"/>
<feature type="transmembrane region" description="Helical" evidence="2">
    <location>
        <begin position="470"/>
        <end position="489"/>
    </location>
</feature>
<dbReference type="PANTHER" id="PTHR43685:SF3">
    <property type="entry name" value="SLR2126 PROTEIN"/>
    <property type="match status" value="1"/>
</dbReference>
<dbReference type="Pfam" id="PF13641">
    <property type="entry name" value="Glyco_tranf_2_3"/>
    <property type="match status" value="1"/>
</dbReference>
<keyword evidence="2" id="KW-0472">Membrane</keyword>
<evidence type="ECO:0000256" key="1">
    <source>
        <dbReference type="SAM" id="MobiDB-lite"/>
    </source>
</evidence>
<feature type="transmembrane region" description="Helical" evidence="2">
    <location>
        <begin position="641"/>
        <end position="671"/>
    </location>
</feature>
<feature type="transmembrane region" description="Helical" evidence="2">
    <location>
        <begin position="553"/>
        <end position="573"/>
    </location>
</feature>
<dbReference type="Gene3D" id="3.90.550.10">
    <property type="entry name" value="Spore Coat Polysaccharide Biosynthesis Protein SpsA, Chain A"/>
    <property type="match status" value="1"/>
</dbReference>
<feature type="region of interest" description="Disordered" evidence="1">
    <location>
        <begin position="428"/>
        <end position="454"/>
    </location>
</feature>
<feature type="transmembrane region" description="Helical" evidence="2">
    <location>
        <begin position="683"/>
        <end position="702"/>
    </location>
</feature>